<dbReference type="InterPro" id="IPR037919">
    <property type="entry name" value="OGT"/>
</dbReference>
<name>Q1LBA6_CUPMC</name>
<evidence type="ECO:0008006" key="4">
    <source>
        <dbReference type="Google" id="ProtNLM"/>
    </source>
</evidence>
<dbReference type="PANTHER" id="PTHR44366">
    <property type="entry name" value="UDP-N-ACETYLGLUCOSAMINE--PEPTIDE N-ACETYLGLUCOSAMINYLTRANSFERASE 110 KDA SUBUNIT"/>
    <property type="match status" value="1"/>
</dbReference>
<dbReference type="GO" id="GO:0097363">
    <property type="term" value="F:protein O-acetylglucosaminyltransferase activity"/>
    <property type="evidence" value="ECO:0007669"/>
    <property type="project" value="TreeGrafter"/>
</dbReference>
<evidence type="ECO:0000313" key="2">
    <source>
        <dbReference type="EMBL" id="ABF12570.1"/>
    </source>
</evidence>
<feature type="repeat" description="TPR" evidence="1">
    <location>
        <begin position="114"/>
        <end position="147"/>
    </location>
</feature>
<reference evidence="3" key="1">
    <citation type="journal article" date="2010" name="PLoS ONE">
        <title>The complete genome sequence of Cupriavidus metallidurans strain CH34, a master survivalist in harsh and anthropogenic environments.</title>
        <authorList>
            <person name="Janssen P.J."/>
            <person name="Van Houdt R."/>
            <person name="Moors H."/>
            <person name="Monsieurs P."/>
            <person name="Morin N."/>
            <person name="Michaux A."/>
            <person name="Benotmane M.A."/>
            <person name="Leys N."/>
            <person name="Vallaeys T."/>
            <person name="Lapidus A."/>
            <person name="Monchy S."/>
            <person name="Medigue C."/>
            <person name="Taghavi S."/>
            <person name="McCorkle S."/>
            <person name="Dunn J."/>
            <person name="van der Lelie D."/>
            <person name="Mergeay M."/>
        </authorList>
    </citation>
    <scope>NUCLEOTIDE SEQUENCE [LARGE SCALE GENOMIC DNA]</scope>
    <source>
        <strain evidence="3">ATCC 43123 / DSM 2839 / NBRC 102507 / CH34</strain>
    </source>
</reference>
<feature type="repeat" description="TPR" evidence="1">
    <location>
        <begin position="148"/>
        <end position="181"/>
    </location>
</feature>
<dbReference type="PROSITE" id="PS50005">
    <property type="entry name" value="TPR"/>
    <property type="match status" value="2"/>
</dbReference>
<dbReference type="Pfam" id="PF13432">
    <property type="entry name" value="TPR_16"/>
    <property type="match status" value="1"/>
</dbReference>
<protein>
    <recommendedName>
        <fullName evidence="4">Tetratricopeptide repeat protein</fullName>
    </recommendedName>
</protein>
<keyword evidence="3" id="KW-1185">Reference proteome</keyword>
<dbReference type="SMART" id="SM00028">
    <property type="entry name" value="TPR"/>
    <property type="match status" value="5"/>
</dbReference>
<dbReference type="RefSeq" id="WP_011520114.1">
    <property type="nucleotide sequence ID" value="NC_007974.2"/>
</dbReference>
<keyword evidence="2" id="KW-0614">Plasmid</keyword>
<gene>
    <name evidence="2" type="ordered locus">Rmet_5711</name>
</gene>
<dbReference type="eggNOG" id="COG0457">
    <property type="taxonomic scope" value="Bacteria"/>
</dbReference>
<sequence length="488" mass="52769">MIRDWRKRTPESVDAIVAQAALDVELGDTASARTALEQVLATVPNHPRALAGLAHLALCAGDAKSAVDWFQQTGPEALDEAELSDWCEALTATGDLTHGADIARHLCERAPKAATSWFQLGLTLHHSGFHEQALDAYPKAHALDPDLDNLCNNIGAAYLQSGRTEEAMTPIRRAIELKPSNPLAWINLSDALLKLRRPDDAALAARRACALAPTMPLALQAQSNALKDLGQWADALALMEKAAMQAPVSGGIIWNLAMLQMLHGDYRNGLINFEHRWASPELAGTFPDLKAPIRRGESLAGKTLFLWGEQGFGDAMQFVRFVPGIAEFVRQQGGQLYYCCFSKLHTLFSRGLADVTPEVIPHDTPSLPRFGYHLPLCSAPLRLGTELDTLPADVPYLRADAAAASAWAQRLSASGKLNVGVVWSGSRGHQRNPLRAVPVAELAGALSDLPGIEFHSMQIDGGRNWQASPISISVITLRNCEATTTPPH</sequence>
<evidence type="ECO:0000313" key="3">
    <source>
        <dbReference type="Proteomes" id="UP000002429"/>
    </source>
</evidence>
<dbReference type="InterPro" id="IPR019734">
    <property type="entry name" value="TPR_rpt"/>
</dbReference>
<dbReference type="AlphaFoldDB" id="Q1LBA6"/>
<dbReference type="EMBL" id="CP000353">
    <property type="protein sequence ID" value="ABF12570.1"/>
    <property type="molecule type" value="Genomic_DNA"/>
</dbReference>
<dbReference type="HOGENOM" id="CLU_010140_2_0_4"/>
<proteinExistence type="predicted"/>
<dbReference type="KEGG" id="rme:Rmet_5711"/>
<dbReference type="GO" id="GO:0006493">
    <property type="term" value="P:protein O-linked glycosylation"/>
    <property type="evidence" value="ECO:0007669"/>
    <property type="project" value="InterPro"/>
</dbReference>
<geneLocation type="plasmid" evidence="2 3">
    <name>megaplasmid</name>
</geneLocation>
<dbReference type="Pfam" id="PF14559">
    <property type="entry name" value="TPR_19"/>
    <property type="match status" value="1"/>
</dbReference>
<accession>Q1LBA6</accession>
<dbReference type="PANTHER" id="PTHR44366:SF1">
    <property type="entry name" value="UDP-N-ACETYLGLUCOSAMINE--PEPTIDE N-ACETYLGLUCOSAMINYLTRANSFERASE 110 KDA SUBUNIT"/>
    <property type="match status" value="1"/>
</dbReference>
<dbReference type="Proteomes" id="UP000002429">
    <property type="component" value="Plasmid megaplasmid"/>
</dbReference>
<keyword evidence="1" id="KW-0802">TPR repeat</keyword>
<dbReference type="Gene3D" id="1.25.40.10">
    <property type="entry name" value="Tetratricopeptide repeat domain"/>
    <property type="match status" value="1"/>
</dbReference>
<organism evidence="2 3">
    <name type="scientific">Cupriavidus metallidurans (strain ATCC 43123 / DSM 2839 / NBRC 102507 / CH34)</name>
    <name type="common">Ralstonia metallidurans</name>
    <dbReference type="NCBI Taxonomy" id="266264"/>
    <lineage>
        <taxon>Bacteria</taxon>
        <taxon>Pseudomonadati</taxon>
        <taxon>Pseudomonadota</taxon>
        <taxon>Betaproteobacteria</taxon>
        <taxon>Burkholderiales</taxon>
        <taxon>Burkholderiaceae</taxon>
        <taxon>Cupriavidus</taxon>
    </lineage>
</organism>
<dbReference type="InterPro" id="IPR011990">
    <property type="entry name" value="TPR-like_helical_dom_sf"/>
</dbReference>
<evidence type="ECO:0000256" key="1">
    <source>
        <dbReference type="PROSITE-ProRule" id="PRU00339"/>
    </source>
</evidence>
<dbReference type="SUPFAM" id="SSF48452">
    <property type="entry name" value="TPR-like"/>
    <property type="match status" value="2"/>
</dbReference>